<dbReference type="InterPro" id="IPR029058">
    <property type="entry name" value="AB_hydrolase_fold"/>
</dbReference>
<gene>
    <name evidence="2" type="ORF">D1345_13835</name>
</gene>
<dbReference type="Gene3D" id="3.40.50.1820">
    <property type="entry name" value="alpha/beta hydrolase"/>
    <property type="match status" value="1"/>
</dbReference>
<dbReference type="KEGG" id="crz:D1345_13835"/>
<dbReference type="GeneID" id="58560638"/>
<dbReference type="EMBL" id="CP031968">
    <property type="protein sequence ID" value="AXT47213.1"/>
    <property type="molecule type" value="Genomic_DNA"/>
</dbReference>
<dbReference type="Proteomes" id="UP000259465">
    <property type="component" value="Chromosome"/>
</dbReference>
<feature type="region of interest" description="Disordered" evidence="1">
    <location>
        <begin position="1"/>
        <end position="55"/>
    </location>
</feature>
<evidence type="ECO:0008006" key="4">
    <source>
        <dbReference type="Google" id="ProtNLM"/>
    </source>
</evidence>
<feature type="compositionally biased region" description="Polar residues" evidence="1">
    <location>
        <begin position="1"/>
        <end position="15"/>
    </location>
</feature>
<sequence length="347" mass="37355">MLIQTSRAAIPQTTAADEPARSSVAPNAMSARLKQTENRADAPASSRTAPRVNPLDGLCVQQPLEDLNPEAARQRLKDSALLANFPYSRDLDSLRATQWSPDAELARLLAKGGKLEFQPQQARLMDPESGMVAYVFRNKAAGEIRLVFGGTTSGRGVGGLAQRNLKNLASVARQWRANIGNAAFGGRPACYAQAAQLTAKLQTLAAGLPLMRGGEPDYIVSTGGHSLGGGMAAYAAMKLSTPQRPVHAECFSSAQFGRGLQNELLTRHGNDLEQARAASAHIRHYCVQGDPVPALDGLLPVRHVGQLYLLPANRQADDSRLGRHDKFLDHVQDFVASAWQGQSRFYA</sequence>
<accession>A0AAD0W9V8</accession>
<evidence type="ECO:0000313" key="2">
    <source>
        <dbReference type="EMBL" id="AXT47213.1"/>
    </source>
</evidence>
<name>A0AAD0W9V8_9NEIS</name>
<dbReference type="RefSeq" id="WP_019100338.1">
    <property type="nucleotide sequence ID" value="NZ_CP031968.1"/>
</dbReference>
<organism evidence="2 3">
    <name type="scientific">Chromobacterium rhizoryzae</name>
    <dbReference type="NCBI Taxonomy" id="1778675"/>
    <lineage>
        <taxon>Bacteria</taxon>
        <taxon>Pseudomonadati</taxon>
        <taxon>Pseudomonadota</taxon>
        <taxon>Betaproteobacteria</taxon>
        <taxon>Neisseriales</taxon>
        <taxon>Chromobacteriaceae</taxon>
        <taxon>Chromobacterium</taxon>
    </lineage>
</organism>
<reference evidence="2 3" key="1">
    <citation type="submission" date="2018-08" db="EMBL/GenBank/DDBJ databases">
        <title>Complete genome sequence of JP2-74.</title>
        <authorList>
            <person name="Wu L."/>
        </authorList>
    </citation>
    <scope>NUCLEOTIDE SEQUENCE [LARGE SCALE GENOMIC DNA]</scope>
    <source>
        <strain evidence="2 3">JP2-74</strain>
    </source>
</reference>
<evidence type="ECO:0000313" key="3">
    <source>
        <dbReference type="Proteomes" id="UP000259465"/>
    </source>
</evidence>
<dbReference type="AlphaFoldDB" id="A0AAD0W9V8"/>
<dbReference type="SUPFAM" id="SSF53474">
    <property type="entry name" value="alpha/beta-Hydrolases"/>
    <property type="match status" value="1"/>
</dbReference>
<keyword evidence="3" id="KW-1185">Reference proteome</keyword>
<dbReference type="Pfam" id="PF26363">
    <property type="entry name" value="Phospholipase-like"/>
    <property type="match status" value="1"/>
</dbReference>
<protein>
    <recommendedName>
        <fullName evidence="4">Fungal lipase-like domain-containing protein</fullName>
    </recommendedName>
</protein>
<evidence type="ECO:0000256" key="1">
    <source>
        <dbReference type="SAM" id="MobiDB-lite"/>
    </source>
</evidence>
<proteinExistence type="predicted"/>